<sequence>PAAPQVQMLETLSLVKSVVLDFAEKVDKLRVYAYLNSAAAGNLVAIKDMIDKGLPVDSMDYDKRTGLMLACHEGHTRVVRYLLEKGADASLVDNFGNTAMFEAVREGKDECVHIMREFTAELGVAGITLAAQLCNCITRTAISMGSTAT</sequence>
<feature type="non-terminal residue" evidence="4">
    <location>
        <position position="1"/>
    </location>
</feature>
<dbReference type="Proteomes" id="UP000485058">
    <property type="component" value="Unassembled WGS sequence"/>
</dbReference>
<keyword evidence="1" id="KW-0630">Potassium</keyword>
<dbReference type="InterPro" id="IPR036770">
    <property type="entry name" value="Ankyrin_rpt-contain_sf"/>
</dbReference>
<dbReference type="GO" id="GO:0005249">
    <property type="term" value="F:voltage-gated potassium channel activity"/>
    <property type="evidence" value="ECO:0007669"/>
    <property type="project" value="InterPro"/>
</dbReference>
<reference evidence="4 5" key="1">
    <citation type="submission" date="2020-02" db="EMBL/GenBank/DDBJ databases">
        <title>Draft genome sequence of Haematococcus lacustris strain NIES-144.</title>
        <authorList>
            <person name="Morimoto D."/>
            <person name="Nakagawa S."/>
            <person name="Yoshida T."/>
            <person name="Sawayama S."/>
        </authorList>
    </citation>
    <scope>NUCLEOTIDE SEQUENCE [LARGE SCALE GENOMIC DNA]</scope>
    <source>
        <strain evidence="4 5">NIES-144</strain>
    </source>
</reference>
<feature type="repeat" description="ANK" evidence="3">
    <location>
        <begin position="62"/>
        <end position="94"/>
    </location>
</feature>
<keyword evidence="2" id="KW-0406">Ion transport</keyword>
<organism evidence="4 5">
    <name type="scientific">Haematococcus lacustris</name>
    <name type="common">Green alga</name>
    <name type="synonym">Haematococcus pluvialis</name>
    <dbReference type="NCBI Taxonomy" id="44745"/>
    <lineage>
        <taxon>Eukaryota</taxon>
        <taxon>Viridiplantae</taxon>
        <taxon>Chlorophyta</taxon>
        <taxon>core chlorophytes</taxon>
        <taxon>Chlorophyceae</taxon>
        <taxon>CS clade</taxon>
        <taxon>Chlamydomonadales</taxon>
        <taxon>Haematococcaceae</taxon>
        <taxon>Haematococcus</taxon>
    </lineage>
</organism>
<evidence type="ECO:0000256" key="2">
    <source>
        <dbReference type="ARBA" id="ARBA00022882"/>
    </source>
</evidence>
<name>A0A699ZUV1_HAELA</name>
<keyword evidence="1" id="KW-0633">Potassium transport</keyword>
<evidence type="ECO:0000256" key="3">
    <source>
        <dbReference type="PROSITE-ProRule" id="PRU00023"/>
    </source>
</evidence>
<protein>
    <submittedName>
        <fullName evidence="4">Uncharacterized protein</fullName>
    </submittedName>
</protein>
<dbReference type="EMBL" id="BLLF01001513">
    <property type="protein sequence ID" value="GFH19732.1"/>
    <property type="molecule type" value="Genomic_DNA"/>
</dbReference>
<dbReference type="PANTHER" id="PTHR45743">
    <property type="entry name" value="POTASSIUM CHANNEL AKT1"/>
    <property type="match status" value="1"/>
</dbReference>
<accession>A0A699ZUV1</accession>
<keyword evidence="2" id="KW-0407">Ion channel</keyword>
<dbReference type="Pfam" id="PF12796">
    <property type="entry name" value="Ank_2"/>
    <property type="match status" value="1"/>
</dbReference>
<keyword evidence="2" id="KW-0851">Voltage-gated channel</keyword>
<evidence type="ECO:0000313" key="5">
    <source>
        <dbReference type="Proteomes" id="UP000485058"/>
    </source>
</evidence>
<dbReference type="InterPro" id="IPR002110">
    <property type="entry name" value="Ankyrin_rpt"/>
</dbReference>
<keyword evidence="3" id="KW-0040">ANK repeat</keyword>
<dbReference type="GO" id="GO:0034702">
    <property type="term" value="C:monoatomic ion channel complex"/>
    <property type="evidence" value="ECO:0007669"/>
    <property type="project" value="UniProtKB-KW"/>
</dbReference>
<dbReference type="AlphaFoldDB" id="A0A699ZUV1"/>
<dbReference type="PROSITE" id="PS50297">
    <property type="entry name" value="ANK_REP_REGION"/>
    <property type="match status" value="1"/>
</dbReference>
<dbReference type="InterPro" id="IPR045319">
    <property type="entry name" value="KAT/AKT"/>
</dbReference>
<keyword evidence="2" id="KW-0813">Transport</keyword>
<evidence type="ECO:0000313" key="4">
    <source>
        <dbReference type="EMBL" id="GFH19732.1"/>
    </source>
</evidence>
<dbReference type="PROSITE" id="PS50088">
    <property type="entry name" value="ANK_REPEAT"/>
    <property type="match status" value="1"/>
</dbReference>
<dbReference type="PANTHER" id="PTHR45743:SF2">
    <property type="entry name" value="POTASSIUM CHANNEL AKT1"/>
    <property type="match status" value="1"/>
</dbReference>
<keyword evidence="1" id="KW-0631">Potassium channel</keyword>
<evidence type="ECO:0000256" key="1">
    <source>
        <dbReference type="ARBA" id="ARBA00022826"/>
    </source>
</evidence>
<dbReference type="SUPFAM" id="SSF48403">
    <property type="entry name" value="Ankyrin repeat"/>
    <property type="match status" value="1"/>
</dbReference>
<dbReference type="Gene3D" id="1.25.40.20">
    <property type="entry name" value="Ankyrin repeat-containing domain"/>
    <property type="match status" value="1"/>
</dbReference>
<keyword evidence="5" id="KW-1185">Reference proteome</keyword>
<gene>
    <name evidence="4" type="ORF">HaLaN_16734</name>
</gene>
<proteinExistence type="predicted"/>
<comment type="caution">
    <text evidence="4">The sequence shown here is derived from an EMBL/GenBank/DDBJ whole genome shotgun (WGS) entry which is preliminary data.</text>
</comment>
<dbReference type="SMART" id="SM00248">
    <property type="entry name" value="ANK"/>
    <property type="match status" value="2"/>
</dbReference>